<reference evidence="1" key="1">
    <citation type="submission" date="2013-12" db="EMBL/GenBank/DDBJ databases">
        <title>A Varibaculum cambriense genome reconstructed from a premature infant gut community with otherwise low bacterial novelty that shifts toward anaerobic metabolism during the third week of life.</title>
        <authorList>
            <person name="Brown C.T."/>
            <person name="Sharon I."/>
            <person name="Thomas B.C."/>
            <person name="Castelle C.J."/>
            <person name="Morowitz M.J."/>
            <person name="Banfield J.F."/>
        </authorList>
    </citation>
    <scope>NUCLEOTIDE SEQUENCE</scope>
</reference>
<evidence type="ECO:0000313" key="1">
    <source>
        <dbReference type="EMBL" id="ETJ30138.1"/>
    </source>
</evidence>
<feature type="non-terminal residue" evidence="1">
    <location>
        <position position="30"/>
    </location>
</feature>
<gene>
    <name evidence="1" type="ORF">Q604_UNBC15345G0002</name>
</gene>
<organism evidence="1">
    <name type="scientific">human gut metagenome</name>
    <dbReference type="NCBI Taxonomy" id="408170"/>
    <lineage>
        <taxon>unclassified sequences</taxon>
        <taxon>metagenomes</taxon>
        <taxon>organismal metagenomes</taxon>
    </lineage>
</organism>
<sequence length="30" mass="3495">MHIGTPFSLIDKDVGYFEFPLFLEFKSMKG</sequence>
<proteinExistence type="predicted"/>
<dbReference type="EMBL" id="AZMM01015345">
    <property type="protein sequence ID" value="ETJ30138.1"/>
    <property type="molecule type" value="Genomic_DNA"/>
</dbReference>
<dbReference type="AlphaFoldDB" id="W1XIH3"/>
<comment type="caution">
    <text evidence="1">The sequence shown here is derived from an EMBL/GenBank/DDBJ whole genome shotgun (WGS) entry which is preliminary data.</text>
</comment>
<protein>
    <submittedName>
        <fullName evidence="1">Uncharacterized protein</fullName>
    </submittedName>
</protein>
<name>W1XIH3_9ZZZZ</name>
<accession>W1XIH3</accession>